<evidence type="ECO:0000256" key="5">
    <source>
        <dbReference type="ARBA" id="ARBA00022724"/>
    </source>
</evidence>
<dbReference type="SMART" id="SM00389">
    <property type="entry name" value="HOX"/>
    <property type="match status" value="1"/>
</dbReference>
<keyword evidence="19" id="KW-1185">Reference proteome</keyword>
<dbReference type="FunFam" id="1.10.10.10:FF:000069">
    <property type="entry name" value="Paired box protein Pax-6"/>
    <property type="match status" value="1"/>
</dbReference>
<dbReference type="SMART" id="SM00351">
    <property type="entry name" value="PAX"/>
    <property type="match status" value="1"/>
</dbReference>
<evidence type="ECO:0000256" key="2">
    <source>
        <dbReference type="ARBA" id="ARBA00005733"/>
    </source>
</evidence>
<dbReference type="InParanoid" id="F6PL25"/>
<feature type="domain" description="Paired" evidence="17">
    <location>
        <begin position="5"/>
        <end position="131"/>
    </location>
</feature>
<dbReference type="GO" id="GO:0003309">
    <property type="term" value="P:type B pancreatic cell differentiation"/>
    <property type="evidence" value="ECO:0000318"/>
    <property type="project" value="GO_Central"/>
</dbReference>
<keyword evidence="4" id="KW-0678">Repressor</keyword>
<dbReference type="HOGENOM" id="CLU_019281_1_3_1"/>
<accession>F6PL25</accession>
<dbReference type="InterPro" id="IPR001356">
    <property type="entry name" value="HD"/>
</dbReference>
<evidence type="ECO:0000256" key="6">
    <source>
        <dbReference type="ARBA" id="ARBA00022782"/>
    </source>
</evidence>
<evidence type="ECO:0000256" key="3">
    <source>
        <dbReference type="ARBA" id="ARBA00022473"/>
    </source>
</evidence>
<keyword evidence="7" id="KW-0805">Transcription regulation</keyword>
<dbReference type="Pfam" id="PF00046">
    <property type="entry name" value="Homeodomain"/>
    <property type="match status" value="1"/>
</dbReference>
<evidence type="ECO:0000256" key="15">
    <source>
        <dbReference type="SAM" id="MobiDB-lite"/>
    </source>
</evidence>
<proteinExistence type="inferred from homology"/>
<keyword evidence="6" id="KW-0221">Differentiation</keyword>
<dbReference type="GO" id="GO:0007420">
    <property type="term" value="P:brain development"/>
    <property type="evidence" value="ECO:0000318"/>
    <property type="project" value="GO_Central"/>
</dbReference>
<dbReference type="GO" id="GO:0060041">
    <property type="term" value="P:retina development in camera-type eye"/>
    <property type="evidence" value="ECO:0000318"/>
    <property type="project" value="GO_Central"/>
</dbReference>
<dbReference type="PROSITE" id="PS00027">
    <property type="entry name" value="HOMEOBOX_1"/>
    <property type="match status" value="1"/>
</dbReference>
<organism evidence="18 19">
    <name type="scientific">Ornithorhynchus anatinus</name>
    <name type="common">Duckbill platypus</name>
    <dbReference type="NCBI Taxonomy" id="9258"/>
    <lineage>
        <taxon>Eukaryota</taxon>
        <taxon>Metazoa</taxon>
        <taxon>Chordata</taxon>
        <taxon>Craniata</taxon>
        <taxon>Vertebrata</taxon>
        <taxon>Euteleostomi</taxon>
        <taxon>Mammalia</taxon>
        <taxon>Monotremata</taxon>
        <taxon>Ornithorhynchidae</taxon>
        <taxon>Ornithorhynchus</taxon>
    </lineage>
</organism>
<keyword evidence="9 13" id="KW-0371">Homeobox</keyword>
<dbReference type="InterPro" id="IPR043565">
    <property type="entry name" value="PAX_fam"/>
</dbReference>
<evidence type="ECO:0000256" key="13">
    <source>
        <dbReference type="PROSITE-ProRule" id="PRU00108"/>
    </source>
</evidence>
<evidence type="ECO:0000256" key="1">
    <source>
        <dbReference type="ARBA" id="ARBA00004123"/>
    </source>
</evidence>
<evidence type="ECO:0000256" key="4">
    <source>
        <dbReference type="ARBA" id="ARBA00022491"/>
    </source>
</evidence>
<feature type="compositionally biased region" description="Polar residues" evidence="15">
    <location>
        <begin position="356"/>
        <end position="366"/>
    </location>
</feature>
<feature type="DNA-binding region" description="Homeobox" evidence="13">
    <location>
        <begin position="167"/>
        <end position="226"/>
    </location>
</feature>
<dbReference type="InterPro" id="IPR017970">
    <property type="entry name" value="Homeobox_CS"/>
</dbReference>
<dbReference type="SUPFAM" id="SSF46689">
    <property type="entry name" value="Homeodomain-like"/>
    <property type="match status" value="2"/>
</dbReference>
<comment type="subcellular location">
    <subcellularLocation>
        <location evidence="1 13 14">Nucleus</location>
    </subcellularLocation>
</comment>
<dbReference type="GeneTree" id="ENSGT00940000161709"/>
<dbReference type="PANTHER" id="PTHR45636:SF8">
    <property type="entry name" value="PAIRED BOX PROTEIN PAX-4"/>
    <property type="match status" value="1"/>
</dbReference>
<evidence type="ECO:0000256" key="8">
    <source>
        <dbReference type="ARBA" id="ARBA00023125"/>
    </source>
</evidence>
<keyword evidence="11 13" id="KW-0539">Nucleus</keyword>
<dbReference type="GO" id="GO:0005634">
    <property type="term" value="C:nucleus"/>
    <property type="evidence" value="ECO:0007669"/>
    <property type="project" value="UniProtKB-SubCell"/>
</dbReference>
<dbReference type="Gene3D" id="1.10.10.10">
    <property type="entry name" value="Winged helix-like DNA-binding domain superfamily/Winged helix DNA-binding domain"/>
    <property type="match status" value="2"/>
</dbReference>
<dbReference type="Proteomes" id="UP000002279">
    <property type="component" value="Chromosome 10"/>
</dbReference>
<dbReference type="FunFam" id="1.10.10.10:FF:000003">
    <property type="entry name" value="Paired box protein Pax-6"/>
    <property type="match status" value="1"/>
</dbReference>
<dbReference type="FunFam" id="1.10.10.60:FF:000226">
    <property type="entry name" value="Paired box gene 4"/>
    <property type="match status" value="1"/>
</dbReference>
<feature type="compositionally biased region" description="Pro residues" evidence="15">
    <location>
        <begin position="144"/>
        <end position="153"/>
    </location>
</feature>
<dbReference type="Gene3D" id="1.10.10.60">
    <property type="entry name" value="Homeodomain-like"/>
    <property type="match status" value="1"/>
</dbReference>
<keyword evidence="5" id="KW-0563">Paired box</keyword>
<reference evidence="18" key="2">
    <citation type="submission" date="2025-08" db="UniProtKB">
        <authorList>
            <consortium name="Ensembl"/>
        </authorList>
    </citation>
    <scope>IDENTIFICATION</scope>
    <source>
        <strain evidence="18">Glennie</strain>
    </source>
</reference>
<keyword evidence="8 13" id="KW-0238">DNA-binding</keyword>
<feature type="domain" description="Homeobox" evidence="16">
    <location>
        <begin position="165"/>
        <end position="225"/>
    </location>
</feature>
<dbReference type="Ensembl" id="ENSOANT00000001272.2">
    <property type="protein sequence ID" value="ENSOANP00000001271.2"/>
    <property type="gene ID" value="ENSOANG00000000819.3"/>
</dbReference>
<dbReference type="CDD" id="cd00086">
    <property type="entry name" value="homeodomain"/>
    <property type="match status" value="1"/>
</dbReference>
<dbReference type="PROSITE" id="PS00034">
    <property type="entry name" value="PAIRED_1"/>
    <property type="match status" value="1"/>
</dbReference>
<dbReference type="PANTHER" id="PTHR45636">
    <property type="entry name" value="PAIRED BOX PROTEIN PAX-6-RELATED-RELATED"/>
    <property type="match status" value="1"/>
</dbReference>
<dbReference type="PROSITE" id="PS50071">
    <property type="entry name" value="HOMEOBOX_2"/>
    <property type="match status" value="1"/>
</dbReference>
<protein>
    <recommendedName>
        <fullName evidence="12">Paired box protein Pax-4</fullName>
    </recommendedName>
</protein>
<dbReference type="InterPro" id="IPR009057">
    <property type="entry name" value="Homeodomain-like_sf"/>
</dbReference>
<evidence type="ECO:0000256" key="11">
    <source>
        <dbReference type="ARBA" id="ARBA00023242"/>
    </source>
</evidence>
<dbReference type="GO" id="GO:0000978">
    <property type="term" value="F:RNA polymerase II cis-regulatory region sequence-specific DNA binding"/>
    <property type="evidence" value="ECO:0000318"/>
    <property type="project" value="GO_Central"/>
</dbReference>
<comment type="similarity">
    <text evidence="2">Belongs to the paired homeobox family.</text>
</comment>
<evidence type="ECO:0000259" key="16">
    <source>
        <dbReference type="PROSITE" id="PS50071"/>
    </source>
</evidence>
<name>F6PL25_ORNAN</name>
<dbReference type="GO" id="GO:0007423">
    <property type="term" value="P:sensory organ development"/>
    <property type="evidence" value="ECO:0000318"/>
    <property type="project" value="GO_Central"/>
</dbReference>
<evidence type="ECO:0000313" key="19">
    <source>
        <dbReference type="Proteomes" id="UP000002279"/>
    </source>
</evidence>
<dbReference type="Bgee" id="ENSOANG00000000819">
    <property type="expression patterns" value="Expressed in ovary"/>
</dbReference>
<dbReference type="InterPro" id="IPR001523">
    <property type="entry name" value="Paired_dom"/>
</dbReference>
<reference evidence="18" key="3">
    <citation type="submission" date="2025-09" db="UniProtKB">
        <authorList>
            <consortium name="Ensembl"/>
        </authorList>
    </citation>
    <scope>IDENTIFICATION</scope>
    <source>
        <strain evidence="18">Glennie</strain>
    </source>
</reference>
<dbReference type="FunCoup" id="F6PL25">
    <property type="interactions" value="151"/>
</dbReference>
<dbReference type="GO" id="GO:0000981">
    <property type="term" value="F:DNA-binding transcription factor activity, RNA polymerase II-specific"/>
    <property type="evidence" value="ECO:0000318"/>
    <property type="project" value="GO_Central"/>
</dbReference>
<dbReference type="PRINTS" id="PR00027">
    <property type="entry name" value="PAIREDBOX"/>
</dbReference>
<evidence type="ECO:0000256" key="10">
    <source>
        <dbReference type="ARBA" id="ARBA00023163"/>
    </source>
</evidence>
<feature type="region of interest" description="Disordered" evidence="15">
    <location>
        <begin position="332"/>
        <end position="385"/>
    </location>
</feature>
<evidence type="ECO:0000256" key="14">
    <source>
        <dbReference type="RuleBase" id="RU000682"/>
    </source>
</evidence>
<evidence type="ECO:0000256" key="7">
    <source>
        <dbReference type="ARBA" id="ARBA00023015"/>
    </source>
</evidence>
<dbReference type="GO" id="GO:0030900">
    <property type="term" value="P:forebrain development"/>
    <property type="evidence" value="ECO:0000318"/>
    <property type="project" value="GO_Central"/>
</dbReference>
<evidence type="ECO:0000256" key="9">
    <source>
        <dbReference type="ARBA" id="ARBA00023155"/>
    </source>
</evidence>
<dbReference type="PROSITE" id="PS51057">
    <property type="entry name" value="PAIRED_2"/>
    <property type="match status" value="1"/>
</dbReference>
<reference evidence="18 19" key="1">
    <citation type="journal article" date="2008" name="Nature">
        <title>Genome analysis of the platypus reveals unique signatures of evolution.</title>
        <authorList>
            <person name="Warren W.C."/>
            <person name="Hillier L.W."/>
            <person name="Marshall Graves J.A."/>
            <person name="Birney E."/>
            <person name="Ponting C.P."/>
            <person name="Grutzner F."/>
            <person name="Belov K."/>
            <person name="Miller W."/>
            <person name="Clarke L."/>
            <person name="Chinwalla A.T."/>
            <person name="Yang S.P."/>
            <person name="Heger A."/>
            <person name="Locke D.P."/>
            <person name="Miethke P."/>
            <person name="Waters P.D."/>
            <person name="Veyrunes F."/>
            <person name="Fulton L."/>
            <person name="Fulton B."/>
            <person name="Graves T."/>
            <person name="Wallis J."/>
            <person name="Puente X.S."/>
            <person name="Lopez-Otin C."/>
            <person name="Ordonez G.R."/>
            <person name="Eichler E.E."/>
            <person name="Chen L."/>
            <person name="Cheng Z."/>
            <person name="Deakin J.E."/>
            <person name="Alsop A."/>
            <person name="Thompson K."/>
            <person name="Kirby P."/>
            <person name="Papenfuss A.T."/>
            <person name="Wakefield M.J."/>
            <person name="Olender T."/>
            <person name="Lancet D."/>
            <person name="Huttley G.A."/>
            <person name="Smit A.F."/>
            <person name="Pask A."/>
            <person name="Temple-Smith P."/>
            <person name="Batzer M.A."/>
            <person name="Walker J.A."/>
            <person name="Konkel M.K."/>
            <person name="Harris R.S."/>
            <person name="Whittington C.M."/>
            <person name="Wong E.S."/>
            <person name="Gemmell N.J."/>
            <person name="Buschiazzo E."/>
            <person name="Vargas Jentzsch I.M."/>
            <person name="Merkel A."/>
            <person name="Schmitz J."/>
            <person name="Zemann A."/>
            <person name="Churakov G."/>
            <person name="Kriegs J.O."/>
            <person name="Brosius J."/>
            <person name="Murchison E.P."/>
            <person name="Sachidanandam R."/>
            <person name="Smith C."/>
            <person name="Hannon G.J."/>
            <person name="Tsend-Ayush E."/>
            <person name="McMillan D."/>
            <person name="Attenborough R."/>
            <person name="Rens W."/>
            <person name="Ferguson-Smith M."/>
            <person name="Lefevre C.M."/>
            <person name="Sharp J.A."/>
            <person name="Nicholas K.R."/>
            <person name="Ray D.A."/>
            <person name="Kube M."/>
            <person name="Reinhardt R."/>
            <person name="Pringle T.H."/>
            <person name="Taylor J."/>
            <person name="Jones R.C."/>
            <person name="Nixon B."/>
            <person name="Dacheux J.L."/>
            <person name="Niwa H."/>
            <person name="Sekita Y."/>
            <person name="Huang X."/>
            <person name="Stark A."/>
            <person name="Kheradpour P."/>
            <person name="Kellis M."/>
            <person name="Flicek P."/>
            <person name="Chen Y."/>
            <person name="Webber C."/>
            <person name="Hardison R."/>
            <person name="Nelson J."/>
            <person name="Hallsworth-Pepin K."/>
            <person name="Delehaunty K."/>
            <person name="Markovic C."/>
            <person name="Minx P."/>
            <person name="Feng Y."/>
            <person name="Kremitzki C."/>
            <person name="Mitreva M."/>
            <person name="Glasscock J."/>
            <person name="Wylie T."/>
            <person name="Wohldmann P."/>
            <person name="Thiru P."/>
            <person name="Nhan M.N."/>
            <person name="Pohl C.S."/>
            <person name="Smith S.M."/>
            <person name="Hou S."/>
            <person name="Nefedov M."/>
            <person name="de Jong P.J."/>
            <person name="Renfree M.B."/>
            <person name="Mardis E.R."/>
            <person name="Wilson R.K."/>
        </authorList>
    </citation>
    <scope>NUCLEOTIDE SEQUENCE [LARGE SCALE GENOMIC DNA]</scope>
    <source>
        <strain evidence="18 19">Glennie</strain>
    </source>
</reference>
<dbReference type="eggNOG" id="KOG0849">
    <property type="taxonomic scope" value="Eukaryota"/>
</dbReference>
<evidence type="ECO:0000313" key="18">
    <source>
        <dbReference type="Ensembl" id="ENSOANP00000001271.2"/>
    </source>
</evidence>
<dbReference type="GO" id="GO:0006357">
    <property type="term" value="P:regulation of transcription by RNA polymerase II"/>
    <property type="evidence" value="ECO:0000318"/>
    <property type="project" value="GO_Central"/>
</dbReference>
<dbReference type="Pfam" id="PF00292">
    <property type="entry name" value="PAX"/>
    <property type="match status" value="1"/>
</dbReference>
<dbReference type="STRING" id="9258.ENSOANP00000001271"/>
<dbReference type="InterPro" id="IPR043182">
    <property type="entry name" value="PAIRED_DNA-bd_dom"/>
</dbReference>
<evidence type="ECO:0000256" key="12">
    <source>
        <dbReference type="ARBA" id="ARBA00072321"/>
    </source>
</evidence>
<feature type="region of interest" description="Disordered" evidence="15">
    <location>
        <begin position="140"/>
        <end position="171"/>
    </location>
</feature>
<dbReference type="InterPro" id="IPR036388">
    <property type="entry name" value="WH-like_DNA-bd_sf"/>
</dbReference>
<evidence type="ECO:0000259" key="17">
    <source>
        <dbReference type="PROSITE" id="PS51057"/>
    </source>
</evidence>
<keyword evidence="10" id="KW-0804">Transcription</keyword>
<keyword evidence="3" id="KW-0217">Developmental protein</keyword>
<dbReference type="AlphaFoldDB" id="F6PL25"/>
<sequence>TTQDLAVGVNQLGGLFVNGRPLPPGTRQRIVQLALSGVRPCDISRSLKVSNGCVSKILGRYYSTGALEPKGVGGSKPRLATPLVVARIAQLKGECPALFAHEIRGRLCAEGLCAQDSTPSVSSINRVLRSLEKDRRPPLALLIPPVPAPPSLPQDPTVSRGPRPGPRHRNRTIFSPRQVEALEQEFQRVQYPDPITRGMLAAATHLPEATVRVWFSNRRAKWRREEKLKWETQLSGDPLPPSGSQLPSMPSLHWHLVPPLPPFLPSLPLSSHPLPQLQDGSMALSLSGPGEARSRGGCRALPNPHTHILGPVTPTMPYFLFLSSSRLRVDHSSVHAPGHSRETGGLQPATGGDLCTGSQNPGQAGTWQGRVYPVEGQTSAPPPSFPSSLWGGGLVEPKGWNCSSHWESLALSHPCSYFPRCGVRWGGREPRHAPRT</sequence>